<gene>
    <name evidence="15" type="ORF">O3P69_017905</name>
</gene>
<proteinExistence type="inferred from homology"/>
<evidence type="ECO:0000259" key="14">
    <source>
        <dbReference type="PROSITE" id="PS50011"/>
    </source>
</evidence>
<dbReference type="CDD" id="cd14086">
    <property type="entry name" value="STKc_CaMKII"/>
    <property type="match status" value="1"/>
</dbReference>
<dbReference type="GO" id="GO:0005516">
    <property type="term" value="F:calmodulin binding"/>
    <property type="evidence" value="ECO:0007669"/>
    <property type="project" value="UniProtKB-KW"/>
</dbReference>
<evidence type="ECO:0000256" key="4">
    <source>
        <dbReference type="ARBA" id="ARBA00022553"/>
    </source>
</evidence>
<dbReference type="PANTHER" id="PTHR24347">
    <property type="entry name" value="SERINE/THREONINE-PROTEIN KINASE"/>
    <property type="match status" value="1"/>
</dbReference>
<dbReference type="FunFam" id="3.10.450.50:FF:000009">
    <property type="entry name" value="Calcium/calmodulin-dependent protein kinase type II"/>
    <property type="match status" value="1"/>
</dbReference>
<evidence type="ECO:0000256" key="3">
    <source>
        <dbReference type="ARBA" id="ARBA00022527"/>
    </source>
</evidence>
<dbReference type="EC" id="2.7.11.17" evidence="2"/>
<dbReference type="GO" id="GO:0030424">
    <property type="term" value="C:axon"/>
    <property type="evidence" value="ECO:0007669"/>
    <property type="project" value="UniProtKB-ARBA"/>
</dbReference>
<evidence type="ECO:0000313" key="15">
    <source>
        <dbReference type="EMBL" id="KAK8386770.1"/>
    </source>
</evidence>
<dbReference type="GO" id="GO:0023052">
    <property type="term" value="P:signaling"/>
    <property type="evidence" value="ECO:0007669"/>
    <property type="project" value="UniProtKB-ARBA"/>
</dbReference>
<evidence type="ECO:0000256" key="13">
    <source>
        <dbReference type="RuleBase" id="RU000304"/>
    </source>
</evidence>
<reference evidence="15 16" key="1">
    <citation type="submission" date="2023-03" db="EMBL/GenBank/DDBJ databases">
        <title>High-quality genome of Scylla paramamosain provides insights in environmental adaptation.</title>
        <authorList>
            <person name="Zhang L."/>
        </authorList>
    </citation>
    <scope>NUCLEOTIDE SEQUENCE [LARGE SCALE GENOMIC DNA]</scope>
    <source>
        <strain evidence="15">LZ_2023a</strain>
        <tissue evidence="15">Muscle</tissue>
    </source>
</reference>
<evidence type="ECO:0000256" key="1">
    <source>
        <dbReference type="ARBA" id="ARBA00005354"/>
    </source>
</evidence>
<dbReference type="Gene3D" id="1.10.510.10">
    <property type="entry name" value="Transferase(Phosphotransferase) domain 1"/>
    <property type="match status" value="1"/>
</dbReference>
<evidence type="ECO:0000313" key="16">
    <source>
        <dbReference type="Proteomes" id="UP001487740"/>
    </source>
</evidence>
<dbReference type="AlphaFoldDB" id="A0AAW0TGB9"/>
<keyword evidence="6 12" id="KW-0547">Nucleotide-binding</keyword>
<evidence type="ECO:0000256" key="10">
    <source>
        <dbReference type="ARBA" id="ARBA00047307"/>
    </source>
</evidence>
<sequence>MATQPSTRFSENYELKEELGKGAFSVVRRCVQKTTGLEFAAKIINTKKLSARDFQKLEREARICRKLQHPNIVRLHDSIQEESFHYLVFDLVTGGELFEDIVAREFYSEADASHCIQQILESVNHCHHNNIVHRDLKPENLLLASKAKGAAVKLADFGLAIEVQGDQQAWFGFAGTPGYLSPEVLKKEPYGKPVDIWACGVILYILLVGYPPFWDEDQHRLYAQIKAGAYDYPSPEWDTVTPEAKNLINSMLTVNPAKRITAAEALKHPWICQRERVASVVHRQETVDCLRKFNARRKLKGAILTTMLATACNFSSRSIITKKGDGSQVKESTDSSTTIEEEDVKARKQEIIKATEQLIDCINSGDFEGYTKICDTHLTSFEPEALGNLVEGLEFHKFYFDNVLGKNCKTVNTMILSPHVHLLGEDAACIAYIRLTQYMDKHGQAHTQQSEETRVWQRRDHKWQCMHFHRSGSPSSTPFALGTK</sequence>
<dbReference type="FunFam" id="3.30.200.20:FF:000002">
    <property type="entry name" value="Calcium/calmodulin-dependent protein kinase type II subunit delta isoform 2"/>
    <property type="match status" value="1"/>
</dbReference>
<evidence type="ECO:0000256" key="7">
    <source>
        <dbReference type="ARBA" id="ARBA00022777"/>
    </source>
</evidence>
<name>A0AAW0TGB9_SCYPA</name>
<dbReference type="InterPro" id="IPR011009">
    <property type="entry name" value="Kinase-like_dom_sf"/>
</dbReference>
<dbReference type="PROSITE" id="PS50011">
    <property type="entry name" value="PROTEIN_KINASE_DOM"/>
    <property type="match status" value="1"/>
</dbReference>
<comment type="caution">
    <text evidence="15">The sequence shown here is derived from an EMBL/GenBank/DDBJ whole genome shotgun (WGS) entry which is preliminary data.</text>
</comment>
<dbReference type="GO" id="GO:0007154">
    <property type="term" value="P:cell communication"/>
    <property type="evidence" value="ECO:0007669"/>
    <property type="project" value="UniProtKB-ARBA"/>
</dbReference>
<dbReference type="PROSITE" id="PS00107">
    <property type="entry name" value="PROTEIN_KINASE_ATP"/>
    <property type="match status" value="1"/>
</dbReference>
<dbReference type="GO" id="GO:0010468">
    <property type="term" value="P:regulation of gene expression"/>
    <property type="evidence" value="ECO:0007669"/>
    <property type="project" value="UniProtKB-ARBA"/>
</dbReference>
<keyword evidence="5" id="KW-0808">Transferase</keyword>
<evidence type="ECO:0000256" key="5">
    <source>
        <dbReference type="ARBA" id="ARBA00022679"/>
    </source>
</evidence>
<dbReference type="EMBL" id="JARAKH010000030">
    <property type="protein sequence ID" value="KAK8386770.1"/>
    <property type="molecule type" value="Genomic_DNA"/>
</dbReference>
<dbReference type="Pfam" id="PF08332">
    <property type="entry name" value="CaMKII_AD"/>
    <property type="match status" value="1"/>
</dbReference>
<dbReference type="InterPro" id="IPR008271">
    <property type="entry name" value="Ser/Thr_kinase_AS"/>
</dbReference>
<dbReference type="Pfam" id="PF00069">
    <property type="entry name" value="Pkinase"/>
    <property type="match status" value="1"/>
</dbReference>
<dbReference type="SMART" id="SM00220">
    <property type="entry name" value="S_TKc"/>
    <property type="match status" value="1"/>
</dbReference>
<dbReference type="GO" id="GO:0005524">
    <property type="term" value="F:ATP binding"/>
    <property type="evidence" value="ECO:0007669"/>
    <property type="project" value="UniProtKB-UniRule"/>
</dbReference>
<evidence type="ECO:0000256" key="12">
    <source>
        <dbReference type="PROSITE-ProRule" id="PRU10141"/>
    </source>
</evidence>
<feature type="domain" description="Protein kinase" evidence="14">
    <location>
        <begin position="13"/>
        <end position="271"/>
    </location>
</feature>
<dbReference type="InterPro" id="IPR032710">
    <property type="entry name" value="NTF2-like_dom_sf"/>
</dbReference>
<dbReference type="GO" id="GO:0004683">
    <property type="term" value="F:calcium/calmodulin-dependent protein kinase activity"/>
    <property type="evidence" value="ECO:0007669"/>
    <property type="project" value="UniProtKB-EC"/>
</dbReference>
<accession>A0AAW0TGB9</accession>
<dbReference type="Gene3D" id="6.10.140.620">
    <property type="match status" value="1"/>
</dbReference>
<dbReference type="InterPro" id="IPR013543">
    <property type="entry name" value="Ca/CaM-dep_prot_kinase-assoc"/>
</dbReference>
<feature type="binding site" evidence="12">
    <location>
        <position position="42"/>
    </location>
    <ligand>
        <name>ATP</name>
        <dbReference type="ChEBI" id="CHEBI:30616"/>
    </ligand>
</feature>
<comment type="catalytic activity">
    <reaction evidence="11">
        <text>L-seryl-[protein] + ATP = O-phospho-L-seryl-[protein] + ADP + H(+)</text>
        <dbReference type="Rhea" id="RHEA:17989"/>
        <dbReference type="Rhea" id="RHEA-COMP:9863"/>
        <dbReference type="Rhea" id="RHEA-COMP:11604"/>
        <dbReference type="ChEBI" id="CHEBI:15378"/>
        <dbReference type="ChEBI" id="CHEBI:29999"/>
        <dbReference type="ChEBI" id="CHEBI:30616"/>
        <dbReference type="ChEBI" id="CHEBI:83421"/>
        <dbReference type="ChEBI" id="CHEBI:456216"/>
        <dbReference type="EC" id="2.7.11.17"/>
    </reaction>
</comment>
<dbReference type="Proteomes" id="UP001487740">
    <property type="component" value="Unassembled WGS sequence"/>
</dbReference>
<evidence type="ECO:0000256" key="8">
    <source>
        <dbReference type="ARBA" id="ARBA00022840"/>
    </source>
</evidence>
<evidence type="ECO:0000256" key="9">
    <source>
        <dbReference type="ARBA" id="ARBA00022860"/>
    </source>
</evidence>
<comment type="catalytic activity">
    <reaction evidence="10">
        <text>L-threonyl-[protein] + ATP = O-phospho-L-threonyl-[protein] + ADP + H(+)</text>
        <dbReference type="Rhea" id="RHEA:46608"/>
        <dbReference type="Rhea" id="RHEA-COMP:11060"/>
        <dbReference type="Rhea" id="RHEA-COMP:11605"/>
        <dbReference type="ChEBI" id="CHEBI:15378"/>
        <dbReference type="ChEBI" id="CHEBI:30013"/>
        <dbReference type="ChEBI" id="CHEBI:30616"/>
        <dbReference type="ChEBI" id="CHEBI:61977"/>
        <dbReference type="ChEBI" id="CHEBI:456216"/>
        <dbReference type="EC" id="2.7.11.17"/>
    </reaction>
</comment>
<dbReference type="Gene3D" id="3.10.450.50">
    <property type="match status" value="1"/>
</dbReference>
<organism evidence="15 16">
    <name type="scientific">Scylla paramamosain</name>
    <name type="common">Mud crab</name>
    <dbReference type="NCBI Taxonomy" id="85552"/>
    <lineage>
        <taxon>Eukaryota</taxon>
        <taxon>Metazoa</taxon>
        <taxon>Ecdysozoa</taxon>
        <taxon>Arthropoda</taxon>
        <taxon>Crustacea</taxon>
        <taxon>Multicrustacea</taxon>
        <taxon>Malacostraca</taxon>
        <taxon>Eumalacostraca</taxon>
        <taxon>Eucarida</taxon>
        <taxon>Decapoda</taxon>
        <taxon>Pleocyemata</taxon>
        <taxon>Brachyura</taxon>
        <taxon>Eubrachyura</taxon>
        <taxon>Portunoidea</taxon>
        <taxon>Portunidae</taxon>
        <taxon>Portuninae</taxon>
        <taxon>Scylla</taxon>
    </lineage>
</organism>
<keyword evidence="16" id="KW-1185">Reference proteome</keyword>
<evidence type="ECO:0000256" key="6">
    <source>
        <dbReference type="ARBA" id="ARBA00022741"/>
    </source>
</evidence>
<dbReference type="InterPro" id="IPR000719">
    <property type="entry name" value="Prot_kinase_dom"/>
</dbReference>
<keyword evidence="4" id="KW-0597">Phosphoprotein</keyword>
<keyword evidence="3 13" id="KW-0723">Serine/threonine-protein kinase</keyword>
<evidence type="ECO:0000256" key="11">
    <source>
        <dbReference type="ARBA" id="ARBA00047430"/>
    </source>
</evidence>
<dbReference type="SUPFAM" id="SSF56112">
    <property type="entry name" value="Protein kinase-like (PK-like)"/>
    <property type="match status" value="1"/>
</dbReference>
<keyword evidence="9" id="KW-0112">Calmodulin-binding</keyword>
<keyword evidence="8 12" id="KW-0067">ATP-binding</keyword>
<protein>
    <recommendedName>
        <fullName evidence="2">calcium/calmodulin-dependent protein kinase</fullName>
        <ecNumber evidence="2">2.7.11.17</ecNumber>
    </recommendedName>
</protein>
<dbReference type="SUPFAM" id="SSF54427">
    <property type="entry name" value="NTF2-like"/>
    <property type="match status" value="1"/>
</dbReference>
<comment type="similarity">
    <text evidence="1">Belongs to the protein kinase superfamily. CAMK Ser/Thr protein kinase family. CaMK subfamily.</text>
</comment>
<dbReference type="GO" id="GO:0007613">
    <property type="term" value="P:memory"/>
    <property type="evidence" value="ECO:0007669"/>
    <property type="project" value="UniProtKB-ARBA"/>
</dbReference>
<dbReference type="PROSITE" id="PS00108">
    <property type="entry name" value="PROTEIN_KINASE_ST"/>
    <property type="match status" value="1"/>
</dbReference>
<keyword evidence="7" id="KW-0418">Kinase</keyword>
<dbReference type="InterPro" id="IPR017441">
    <property type="entry name" value="Protein_kinase_ATP_BS"/>
</dbReference>
<dbReference type="FunFam" id="1.10.510.10:FF:000001">
    <property type="entry name" value="Calcium/calmodulin-dependent protein kinase type II subunit delta"/>
    <property type="match status" value="1"/>
</dbReference>
<evidence type="ECO:0000256" key="2">
    <source>
        <dbReference type="ARBA" id="ARBA00012434"/>
    </source>
</evidence>
<dbReference type="Gene3D" id="3.30.200.20">
    <property type="entry name" value="Phosphorylase Kinase, domain 1"/>
    <property type="match status" value="1"/>
</dbReference>